<organism evidence="2 5">
    <name type="scientific">Plasmodium yoelii</name>
    <dbReference type="NCBI Taxonomy" id="5861"/>
    <lineage>
        <taxon>Eukaryota</taxon>
        <taxon>Sar</taxon>
        <taxon>Alveolata</taxon>
        <taxon>Apicomplexa</taxon>
        <taxon>Aconoidasida</taxon>
        <taxon>Haemosporida</taxon>
        <taxon>Plasmodiidae</taxon>
        <taxon>Plasmodium</taxon>
        <taxon>Plasmodium (Vinckeia)</taxon>
    </lineage>
</organism>
<name>A0A077YB89_PLAYE</name>
<protein>
    <recommendedName>
        <fullName evidence="6">Tetratricopeptide repeat protein</fullName>
    </recommendedName>
</protein>
<dbReference type="VEuPathDB" id="PlasmoDB:PY17X_1419400"/>
<evidence type="ECO:0000256" key="1">
    <source>
        <dbReference type="SAM" id="MobiDB-lite"/>
    </source>
</evidence>
<dbReference type="Gene3D" id="1.25.40.10">
    <property type="entry name" value="Tetratricopeptide repeat domain"/>
    <property type="match status" value="1"/>
</dbReference>
<dbReference type="OrthoDB" id="383194at2759"/>
<dbReference type="VEuPathDB" id="PlasmoDB:PY04504"/>
<dbReference type="AlphaFoldDB" id="A0A077YB89"/>
<evidence type="ECO:0000313" key="2">
    <source>
        <dbReference type="EMBL" id="CDU20547.1"/>
    </source>
</evidence>
<dbReference type="EMBL" id="LM993668">
    <property type="protein sequence ID" value="VTZ81508.1"/>
    <property type="molecule type" value="Genomic_DNA"/>
</dbReference>
<feature type="compositionally biased region" description="Basic and acidic residues" evidence="1">
    <location>
        <begin position="469"/>
        <end position="480"/>
    </location>
</feature>
<dbReference type="SMART" id="SM00028">
    <property type="entry name" value="TPR"/>
    <property type="match status" value="2"/>
</dbReference>
<evidence type="ECO:0000313" key="3">
    <source>
        <dbReference type="EMBL" id="VTZ81508.1"/>
    </source>
</evidence>
<reference evidence="2" key="3">
    <citation type="submission" date="2014-05" db="EMBL/GenBank/DDBJ databases">
        <authorList>
            <person name="Aslett A.Martin."/>
            <person name="De Silva Nishadi"/>
        </authorList>
    </citation>
    <scope>NUCLEOTIDE SEQUENCE</scope>
    <source>
        <strain evidence="2">YM</strain>
    </source>
</reference>
<gene>
    <name evidence="3" type="ORF">PY17X_1419400</name>
    <name evidence="2" type="ORF">PYYM_1421200</name>
</gene>
<dbReference type="SUPFAM" id="SSF48452">
    <property type="entry name" value="TPR-like"/>
    <property type="match status" value="1"/>
</dbReference>
<evidence type="ECO:0008006" key="6">
    <source>
        <dbReference type="Google" id="ProtNLM"/>
    </source>
</evidence>
<dbReference type="VEuPathDB" id="PlasmoDB:Py17XNL_001401043"/>
<dbReference type="EMBL" id="LK934642">
    <property type="protein sequence ID" value="CDU20547.1"/>
    <property type="molecule type" value="Genomic_DNA"/>
</dbReference>
<reference evidence="3" key="2">
    <citation type="submission" date="2014-05" db="EMBL/GenBank/DDBJ databases">
        <authorList>
            <person name="Aslett M.A."/>
            <person name="De Silva N."/>
        </authorList>
    </citation>
    <scope>NUCLEOTIDE SEQUENCE</scope>
    <source>
        <strain evidence="3">17X</strain>
    </source>
</reference>
<evidence type="ECO:0000313" key="5">
    <source>
        <dbReference type="Proteomes" id="UP000072904"/>
    </source>
</evidence>
<dbReference type="KEGG" id="pyo:PY17X_1419400"/>
<dbReference type="InterPro" id="IPR011990">
    <property type="entry name" value="TPR-like_helical_dom_sf"/>
</dbReference>
<dbReference type="InterPro" id="IPR019734">
    <property type="entry name" value="TPR_rpt"/>
</dbReference>
<reference evidence="3" key="4">
    <citation type="submission" date="2019-05" db="EMBL/GenBank/DDBJ databases">
        <authorList>
            <consortium name="Pathogen Informatics"/>
        </authorList>
    </citation>
    <scope>NUCLEOTIDE SEQUENCE</scope>
    <source>
        <strain evidence="3">17X</strain>
    </source>
</reference>
<reference evidence="4 5" key="1">
    <citation type="journal article" date="2014" name="BMC Biol.">
        <title>A comprehensive evaluation of rodent malaria parasite genomes and gene expression.</title>
        <authorList>
            <person name="Otto T.D."/>
            <person name="Bohme U."/>
            <person name="Jackson A.P."/>
            <person name="Hunt M."/>
            <person name="Franke-Fayard B."/>
            <person name="Hoeijmakers W.A."/>
            <person name="Religa A.A."/>
            <person name="Robertson L."/>
            <person name="Sanders M."/>
            <person name="Ogun S.A."/>
            <person name="Cunningham D."/>
            <person name="Erhart A."/>
            <person name="Billker O."/>
            <person name="Khan S.M."/>
            <person name="Stunnenberg H.G."/>
            <person name="Langhorne J."/>
            <person name="Holder A.A."/>
            <person name="Waters A.P."/>
            <person name="Newbold C.I."/>
            <person name="Pain A."/>
            <person name="Berriman M."/>
            <person name="Janse C.J."/>
        </authorList>
    </citation>
    <scope>NUCLEOTIDE SEQUENCE [LARGE SCALE GENOMIC DNA]</scope>
    <source>
        <strain evidence="3 4">17X</strain>
        <strain evidence="2 5">YM</strain>
    </source>
</reference>
<dbReference type="Proteomes" id="UP000072904">
    <property type="component" value="Chromosome 14"/>
</dbReference>
<dbReference type="Proteomes" id="UP000072874">
    <property type="component" value="Chromosome 14"/>
</dbReference>
<proteinExistence type="predicted"/>
<dbReference type="OMA" id="HKNYEHV"/>
<sequence length="729" mass="87115">MDMSHAEIAKQLKHNSAEIREYFEDLYAWQDDIKKKEIEDNKKKKNKLENNNIKKYTNNYIFENKIGDHTKADVVNKTKELNKNYKYNTKDFNQDENPLNSQDDIFVKKKITKETNKDEVDDDSEHSTNNDSVYKLNKEQKDFDANEIEINQRKLCENCDNNNESNECINMYQNGEGKKFELNLKNENGEITKASNKAIDMYLCKNEEGKINYKNEKYSKCLENYNDIINYIDFELKKNNIFIEIEKYYDNELQIDVISNNYYLNDKKTKDLFILRTKTLINRSLVYQRLSCYYESIKDCTCIILFFNKFLHEQIRDKQYYIHDLISINVTYIIFKAYYLRGIAKYKLKIYKQALKDFKCSIDYVKHVDSCMLVTINKYIQLIQNKIKENNIKKYERIQYEYMSTPLDHFKLKKKLVTIEVISKDITKEDMNNQIKDTTQNYNFRELENTNEIDHQMNKTEISNLKGIEEGEEKKKKNIDSESEEIEETQPSQNAIKVIEEEDGNGKSLINKYLSNPIDLKIPLNDEIMDSNKCHNDFLSNSSSEKISKNLKIKNKINFEILWNSDEVKNSFKHQINILKMAFLEENIFNFHLDKDIYVDILDYMLKNLCANLFGKNEGEKRETQIIDEIKNYTHKNEQDNKRMFKDKSENDKNEDILLGIYPEHYENLINILYMMTNNGKENYIFLFIDKKEKEFLKKLYDIILEYSNTLINSDSFIKEKIFLLKKLL</sequence>
<dbReference type="GeneID" id="3790140"/>
<feature type="region of interest" description="Disordered" evidence="1">
    <location>
        <begin position="469"/>
        <end position="492"/>
    </location>
</feature>
<evidence type="ECO:0000313" key="4">
    <source>
        <dbReference type="Proteomes" id="UP000072874"/>
    </source>
</evidence>
<accession>A0A077YB89</accession>
<dbReference type="RefSeq" id="XP_724812.1">
    <property type="nucleotide sequence ID" value="XM_719719.1"/>
</dbReference>
<dbReference type="VEuPathDB" id="PlasmoDB:PYYM_1421200"/>